<dbReference type="OrthoDB" id="9800412at2"/>
<dbReference type="SUPFAM" id="SSF101738">
    <property type="entry name" value="SspB-like"/>
    <property type="match status" value="1"/>
</dbReference>
<accession>A0A0S3PTV5</accession>
<keyword evidence="3" id="KW-1185">Reference proteome</keyword>
<dbReference type="Pfam" id="PF04386">
    <property type="entry name" value="SspB"/>
    <property type="match status" value="1"/>
</dbReference>
<protein>
    <submittedName>
        <fullName evidence="2">Stringent starvation protein B</fullName>
    </submittedName>
</protein>
<dbReference type="InterPro" id="IPR036760">
    <property type="entry name" value="SspB-like_sf"/>
</dbReference>
<dbReference type="Gene3D" id="2.30.30.220">
    <property type="entry name" value="SspB-like"/>
    <property type="match status" value="1"/>
</dbReference>
<dbReference type="EMBL" id="AP014946">
    <property type="protein sequence ID" value="BAT59341.1"/>
    <property type="molecule type" value="Genomic_DNA"/>
</dbReference>
<evidence type="ECO:0000313" key="3">
    <source>
        <dbReference type="Proteomes" id="UP000236884"/>
    </source>
</evidence>
<name>A0A0S3PTV5_9BRAD</name>
<proteinExistence type="predicted"/>
<dbReference type="Proteomes" id="UP000236884">
    <property type="component" value="Chromosome"/>
</dbReference>
<evidence type="ECO:0000256" key="1">
    <source>
        <dbReference type="SAM" id="MobiDB-lite"/>
    </source>
</evidence>
<dbReference type="RefSeq" id="WP_096354580.1">
    <property type="nucleotide sequence ID" value="NZ_AP014946.1"/>
</dbReference>
<dbReference type="KEGG" id="vgo:GJW-30_1_01872"/>
<evidence type="ECO:0000313" key="2">
    <source>
        <dbReference type="EMBL" id="BAT59341.1"/>
    </source>
</evidence>
<reference evidence="2 3" key="1">
    <citation type="submission" date="2015-08" db="EMBL/GenBank/DDBJ databases">
        <title>Investigation of the bacterial diversity of lava forest soil.</title>
        <authorList>
            <person name="Lee J.S."/>
        </authorList>
    </citation>
    <scope>NUCLEOTIDE SEQUENCE [LARGE SCALE GENOMIC DNA]</scope>
    <source>
        <strain evidence="2 3">GJW-30</strain>
    </source>
</reference>
<gene>
    <name evidence="2" type="ORF">GJW-30_1_01872</name>
</gene>
<organism evidence="2 3">
    <name type="scientific">Variibacter gotjawalensis</name>
    <dbReference type="NCBI Taxonomy" id="1333996"/>
    <lineage>
        <taxon>Bacteria</taxon>
        <taxon>Pseudomonadati</taxon>
        <taxon>Pseudomonadota</taxon>
        <taxon>Alphaproteobacteria</taxon>
        <taxon>Hyphomicrobiales</taxon>
        <taxon>Nitrobacteraceae</taxon>
        <taxon>Variibacter</taxon>
    </lineage>
</organism>
<feature type="region of interest" description="Disordered" evidence="1">
    <location>
        <begin position="122"/>
        <end position="181"/>
    </location>
</feature>
<dbReference type="AlphaFoldDB" id="A0A0S3PTV5"/>
<dbReference type="InterPro" id="IPR007481">
    <property type="entry name" value="SspB"/>
</dbReference>
<sequence length="181" mass="19902">MSLDQIRYDLLVRDALRGVVKKVVADAARNGLPGDHHFFIAFYTQAPGVKMSPRLREHHPEEMTVVLQHQFWDLAVTDSGIEVGLSFKGVPEKLFIPFDAMKAFFDPSVQFGLEFEVAQEAQDGEEAADAAKAPAAVPTLVEKTETPEAPVKLPVAEKSSEPDAPPSGGAEVVQFDRFRKK</sequence>